<evidence type="ECO:0000313" key="6">
    <source>
        <dbReference type="WBParaSite" id="maker-uti_cns_0005178-snap-gene-0.6-mRNA-1"/>
    </source>
</evidence>
<keyword evidence="4" id="KW-1185">Reference proteome</keyword>
<dbReference type="WBParaSite" id="maker-uti_cns_0005178-snap-gene-0.6-mRNA-1">
    <property type="protein sequence ID" value="maker-uti_cns_0005178-snap-gene-0.6-mRNA-1"/>
    <property type="gene ID" value="maker-uti_cns_0005178-snap-gene-0.6"/>
</dbReference>
<proteinExistence type="predicted"/>
<name>A0A1I8H9V6_9PLAT</name>
<keyword evidence="1" id="KW-1015">Disulfide bond</keyword>
<evidence type="ECO:0000256" key="1">
    <source>
        <dbReference type="ARBA" id="ARBA00023157"/>
    </source>
</evidence>
<protein>
    <submittedName>
        <fullName evidence="5 6">Sushi domain-containing protein</fullName>
    </submittedName>
</protein>
<dbReference type="SUPFAM" id="SSF57535">
    <property type="entry name" value="Complement control module/SCR domain"/>
    <property type="match status" value="1"/>
</dbReference>
<sequence length="83" mass="8633">MNCQLVVCPDSHFGPGIDPSVLAGPLNAFALAETATGPYLIGDQVAFVCRENASSPGSVLLNCTAGPNFTAVWQSNSTRPYCT</sequence>
<organism evidence="4 6">
    <name type="scientific">Macrostomum lignano</name>
    <dbReference type="NCBI Taxonomy" id="282301"/>
    <lineage>
        <taxon>Eukaryota</taxon>
        <taxon>Metazoa</taxon>
        <taxon>Spiralia</taxon>
        <taxon>Lophotrochozoa</taxon>
        <taxon>Platyhelminthes</taxon>
        <taxon>Rhabditophora</taxon>
        <taxon>Macrostomorpha</taxon>
        <taxon>Macrostomida</taxon>
        <taxon>Macrostomidae</taxon>
        <taxon>Macrostomum</taxon>
    </lineage>
</organism>
<accession>A0A1I8H9V6</accession>
<keyword evidence="2" id="KW-0768">Sushi</keyword>
<comment type="caution">
    <text evidence="2">Lacks conserved residue(s) required for the propagation of feature annotation.</text>
</comment>
<dbReference type="AlphaFoldDB" id="A0A1I8H9V6"/>
<dbReference type="PROSITE" id="PS50923">
    <property type="entry name" value="SUSHI"/>
    <property type="match status" value="1"/>
</dbReference>
<evidence type="ECO:0000313" key="5">
    <source>
        <dbReference type="WBParaSite" id="maker-unitig_32668-snap-gene-0.3-mRNA-1"/>
    </source>
</evidence>
<dbReference type="InterPro" id="IPR035976">
    <property type="entry name" value="Sushi/SCR/CCP_sf"/>
</dbReference>
<dbReference type="Proteomes" id="UP000095280">
    <property type="component" value="Unplaced"/>
</dbReference>
<dbReference type="InterPro" id="IPR000436">
    <property type="entry name" value="Sushi_SCR_CCP_dom"/>
</dbReference>
<feature type="domain" description="Sushi" evidence="3">
    <location>
        <begin position="6"/>
        <end position="83"/>
    </location>
</feature>
<dbReference type="WBParaSite" id="maker-unitig_32668-snap-gene-0.3-mRNA-1">
    <property type="protein sequence ID" value="maker-unitig_32668-snap-gene-0.3-mRNA-1"/>
    <property type="gene ID" value="maker-unitig_32668-snap-gene-0.3"/>
</dbReference>
<evidence type="ECO:0000259" key="3">
    <source>
        <dbReference type="PROSITE" id="PS50923"/>
    </source>
</evidence>
<evidence type="ECO:0000256" key="2">
    <source>
        <dbReference type="PROSITE-ProRule" id="PRU00302"/>
    </source>
</evidence>
<evidence type="ECO:0000313" key="4">
    <source>
        <dbReference type="Proteomes" id="UP000095280"/>
    </source>
</evidence>
<reference evidence="5 6" key="1">
    <citation type="submission" date="2016-11" db="UniProtKB">
        <authorList>
            <consortium name="WormBaseParasite"/>
        </authorList>
    </citation>
    <scope>IDENTIFICATION</scope>
</reference>